<dbReference type="AlphaFoldDB" id="A0ABD1URG8"/>
<feature type="region of interest" description="Disordered" evidence="1">
    <location>
        <begin position="47"/>
        <end position="112"/>
    </location>
</feature>
<dbReference type="EMBL" id="JBFOLK010000003">
    <property type="protein sequence ID" value="KAL2527641.1"/>
    <property type="molecule type" value="Genomic_DNA"/>
</dbReference>
<feature type="region of interest" description="Disordered" evidence="1">
    <location>
        <begin position="141"/>
        <end position="179"/>
    </location>
</feature>
<reference evidence="3" key="1">
    <citation type="submission" date="2024-07" db="EMBL/GenBank/DDBJ databases">
        <title>Two chromosome-level genome assemblies of Korean endemic species Abeliophyllum distichum and Forsythia ovata (Oleaceae).</title>
        <authorList>
            <person name="Jang H."/>
        </authorList>
    </citation>
    <scope>NUCLEOTIDE SEQUENCE [LARGE SCALE GENOMIC DNA]</scope>
</reference>
<keyword evidence="3" id="KW-1185">Reference proteome</keyword>
<sequence>MDFHCLSRRELQALCKKNKIPANMTNVAMADALKTLEIVEGIEEHLKQMESETSQSSIESPVKSEETSPCVLRTGGRSTRRRNVVKEEPGTLPSRTTTRRSTRKAVAEDEGEKGVAIGTPALAATTRRRAQASLVRRKVETQFEEEEMGKETKTVPPTPAPLGTTNRRRVKEEDSTAKTVYSTRRSVRLAEKNVEISKGNEEEKLETLKQELFIKEMGDNVDMNLKQGTDDSNKHLEISGVDMKTMSGDHSEKMDNLDLVFEEEREENSEVEDPKFSMEGGENMENQLYLSIEIQENDGSQNMCITEVENAHDNGESNSDKDLSCVDMEADDIVDDALENKDDEISCDTKSQIERRKEMENVEDMDSEVFPGIVVGENSCDVDSKKETEKELKDEKYMDSEIFSDSSSYEVKTKLNVANLETSAADVGSSGHDIVGEESGIDLVKDVVSGLATEEESLGKILGDDPEADFKFIDHSTFPEQIDNVEELDSIEILEHKQSKQDADQVCIATEESLWEGSSDEAEASFVFIDHLTFHKKIGEKCDSIEILESEQSKQDCDQVAIDGAIDVPQSLSTLIPTADPTEGVQAYSIDVEPTQNYSLSFAGSDPDPVVQPTGFTAMKTPSKKTPSKTPTTMKKITDISDNKENHGSGSEFFIFTKEKVKTPSKTPTTKKKMTDVSDNKENLDSGKKMLILTKEKVMKAKGTATGHNLNDFSVRKLAKMLKEKLQITNESSKIENGTEAATVTSRPALQALRENQLVDEAQN</sequence>
<dbReference type="PANTHER" id="PTHR33621">
    <property type="entry name" value="ASPARTIC/GLUTAMIC ACID-RICH PROTEIN"/>
    <property type="match status" value="1"/>
</dbReference>
<evidence type="ECO:0000256" key="1">
    <source>
        <dbReference type="SAM" id="MobiDB-lite"/>
    </source>
</evidence>
<proteinExistence type="predicted"/>
<comment type="caution">
    <text evidence="2">The sequence shown here is derived from an EMBL/GenBank/DDBJ whole genome shotgun (WGS) entry which is preliminary data.</text>
</comment>
<organism evidence="2 3">
    <name type="scientific">Abeliophyllum distichum</name>
    <dbReference type="NCBI Taxonomy" id="126358"/>
    <lineage>
        <taxon>Eukaryota</taxon>
        <taxon>Viridiplantae</taxon>
        <taxon>Streptophyta</taxon>
        <taxon>Embryophyta</taxon>
        <taxon>Tracheophyta</taxon>
        <taxon>Spermatophyta</taxon>
        <taxon>Magnoliopsida</taxon>
        <taxon>eudicotyledons</taxon>
        <taxon>Gunneridae</taxon>
        <taxon>Pentapetalae</taxon>
        <taxon>asterids</taxon>
        <taxon>lamiids</taxon>
        <taxon>Lamiales</taxon>
        <taxon>Oleaceae</taxon>
        <taxon>Forsythieae</taxon>
        <taxon>Abeliophyllum</taxon>
    </lineage>
</organism>
<accession>A0ABD1URG8</accession>
<dbReference type="Proteomes" id="UP001604336">
    <property type="component" value="Unassembled WGS sequence"/>
</dbReference>
<protein>
    <submittedName>
        <fullName evidence="2">Uncharacterized protein</fullName>
    </submittedName>
</protein>
<dbReference type="PANTHER" id="PTHR33621:SF2">
    <property type="entry name" value="RIBOSOMAL L1 DOMAIN-CONTAINING PROTEIN"/>
    <property type="match status" value="1"/>
</dbReference>
<evidence type="ECO:0000313" key="2">
    <source>
        <dbReference type="EMBL" id="KAL2527641.1"/>
    </source>
</evidence>
<evidence type="ECO:0000313" key="3">
    <source>
        <dbReference type="Proteomes" id="UP001604336"/>
    </source>
</evidence>
<name>A0ABD1URG8_9LAMI</name>
<gene>
    <name evidence="2" type="ORF">Adt_12695</name>
</gene>